<organism evidence="1 2">
    <name type="scientific">Myroides odoratimimus</name>
    <dbReference type="NCBI Taxonomy" id="76832"/>
    <lineage>
        <taxon>Bacteria</taxon>
        <taxon>Pseudomonadati</taxon>
        <taxon>Bacteroidota</taxon>
        <taxon>Flavobacteriia</taxon>
        <taxon>Flavobacteriales</taxon>
        <taxon>Flavobacteriaceae</taxon>
        <taxon>Myroides</taxon>
    </lineage>
</organism>
<reference evidence="1 2" key="1">
    <citation type="journal article" date="2016" name="J. Zhejiang Univ. Sci. B">
        <title>Antibiotic resistance mechanisms of Myroides sp.</title>
        <authorList>
            <person name="Hu S."/>
            <person name="Yuan S."/>
            <person name="Qu H."/>
            <person name="Jiang T."/>
            <person name="Zhou Y."/>
            <person name="Wang M."/>
            <person name="Ming D."/>
        </authorList>
    </citation>
    <scope>NUCLEOTIDE SEQUENCE [LARGE SCALE GENOMIC DNA]</scope>
    <source>
        <strain evidence="1 2">PR63039</strain>
    </source>
</reference>
<dbReference type="AlphaFoldDB" id="A0A0S7E9B6"/>
<protein>
    <submittedName>
        <fullName evidence="1">Uncharacterized protein</fullName>
    </submittedName>
</protein>
<proteinExistence type="predicted"/>
<dbReference type="RefSeq" id="WP_006265377.1">
    <property type="nucleotide sequence ID" value="NZ_BCMQ01000004.1"/>
</dbReference>
<dbReference type="eggNOG" id="ENOG502Z871">
    <property type="taxonomic scope" value="Bacteria"/>
</dbReference>
<sequence length="298" mass="33872">MRILTWIVVLFLFTTACTIDKTDYESESNITNPEHNEFKEVVSIQKDNYTISLEALNGHLYKGYNEVRLKITDATTKQVVENAKVTFLPIYTTAEGKIESCPNLYDLVYDKGEKVYKGFSVFTQENTQGDWKVEIAFKDKNQSIKASQLVFVEKQNNKNLNMTSFRGIDKEDYIIALVAPIKPKVAENELVAGIYKLNAGNSSLKDAYTVVDNYTLLLDPRMPEPSMGNHSSPNNKDLVQREDKFYYGVVNYTMTGNWTLNFIMLNQHGRILKGTTVPSDFTPGVEGKKSELHIDTLF</sequence>
<name>A0A0S7E9B6_9FLAO</name>
<dbReference type="KEGG" id="mod:AS202_14940"/>
<accession>A0A0S7E9B6</accession>
<evidence type="ECO:0000313" key="1">
    <source>
        <dbReference type="EMBL" id="ALU27374.1"/>
    </source>
</evidence>
<dbReference type="EMBL" id="CP013690">
    <property type="protein sequence ID" value="ALU27374.1"/>
    <property type="molecule type" value="Genomic_DNA"/>
</dbReference>
<dbReference type="PROSITE" id="PS51257">
    <property type="entry name" value="PROKAR_LIPOPROTEIN"/>
    <property type="match status" value="1"/>
</dbReference>
<gene>
    <name evidence="1" type="ORF">AS202_14940</name>
</gene>
<evidence type="ECO:0000313" key="2">
    <source>
        <dbReference type="Proteomes" id="UP000069030"/>
    </source>
</evidence>
<dbReference type="Proteomes" id="UP000069030">
    <property type="component" value="Chromosome"/>
</dbReference>